<protein>
    <submittedName>
        <fullName evidence="2">Uncharacterized protein</fullName>
    </submittedName>
</protein>
<evidence type="ECO:0000313" key="3">
    <source>
        <dbReference type="Proteomes" id="UP000012045"/>
    </source>
</evidence>
<dbReference type="Proteomes" id="UP000012045">
    <property type="component" value="Unassembled WGS sequence"/>
</dbReference>
<feature type="region of interest" description="Disordered" evidence="1">
    <location>
        <begin position="1"/>
        <end position="40"/>
    </location>
</feature>
<gene>
    <name evidence="2" type="ORF">BcDW1_10339</name>
</gene>
<feature type="compositionally biased region" description="Polar residues" evidence="1">
    <location>
        <begin position="24"/>
        <end position="33"/>
    </location>
</feature>
<evidence type="ECO:0000313" key="2">
    <source>
        <dbReference type="EMBL" id="EMR81028.1"/>
    </source>
</evidence>
<dbReference type="HOGENOM" id="CLU_2670808_0_0_1"/>
<dbReference type="AlphaFoldDB" id="M7U334"/>
<dbReference type="EMBL" id="KB708089">
    <property type="protein sequence ID" value="EMR81028.1"/>
    <property type="molecule type" value="Genomic_DNA"/>
</dbReference>
<evidence type="ECO:0000256" key="1">
    <source>
        <dbReference type="SAM" id="MobiDB-lite"/>
    </source>
</evidence>
<accession>M7U334</accession>
<name>M7U334_BOTF1</name>
<sequence>MGPQQGSTPGVEIEARGRRKGLKRTNSSSSSADIDQPMEIQSRPANAQIMLLQQAISGYVVGWPCHLPCSPPQVR</sequence>
<proteinExistence type="predicted"/>
<organism evidence="2 3">
    <name type="scientific">Botryotinia fuckeliana (strain BcDW1)</name>
    <name type="common">Noble rot fungus</name>
    <name type="synonym">Botrytis cinerea</name>
    <dbReference type="NCBI Taxonomy" id="1290391"/>
    <lineage>
        <taxon>Eukaryota</taxon>
        <taxon>Fungi</taxon>
        <taxon>Dikarya</taxon>
        <taxon>Ascomycota</taxon>
        <taxon>Pezizomycotina</taxon>
        <taxon>Leotiomycetes</taxon>
        <taxon>Helotiales</taxon>
        <taxon>Sclerotiniaceae</taxon>
        <taxon>Botrytis</taxon>
    </lineage>
</organism>
<reference evidence="3" key="1">
    <citation type="journal article" date="2013" name="Genome Announc.">
        <title>Draft genome sequence of Botrytis cinerea BcDW1, inoculum for noble rot of grape berries.</title>
        <authorList>
            <person name="Blanco-Ulate B."/>
            <person name="Allen G."/>
            <person name="Powell A.L."/>
            <person name="Cantu D."/>
        </authorList>
    </citation>
    <scope>NUCLEOTIDE SEQUENCE [LARGE SCALE GENOMIC DNA]</scope>
    <source>
        <strain evidence="3">BcDW1</strain>
    </source>
</reference>